<gene>
    <name evidence="1" type="ORF">MANES_14G166300v8</name>
</gene>
<proteinExistence type="predicted"/>
<evidence type="ECO:0000313" key="2">
    <source>
        <dbReference type="Proteomes" id="UP000091857"/>
    </source>
</evidence>
<evidence type="ECO:0000313" key="1">
    <source>
        <dbReference type="EMBL" id="KAG8639758.1"/>
    </source>
</evidence>
<dbReference type="Proteomes" id="UP000091857">
    <property type="component" value="Chromosome 14"/>
</dbReference>
<comment type="caution">
    <text evidence="1">The sequence shown here is derived from an EMBL/GenBank/DDBJ whole genome shotgun (WGS) entry which is preliminary data.</text>
</comment>
<name>A0ACB7GJC1_MANES</name>
<dbReference type="EMBL" id="CM004400">
    <property type="protein sequence ID" value="KAG8639758.1"/>
    <property type="molecule type" value="Genomic_DNA"/>
</dbReference>
<organism evidence="1 2">
    <name type="scientific">Manihot esculenta</name>
    <name type="common">Cassava</name>
    <name type="synonym">Jatropha manihot</name>
    <dbReference type="NCBI Taxonomy" id="3983"/>
    <lineage>
        <taxon>Eukaryota</taxon>
        <taxon>Viridiplantae</taxon>
        <taxon>Streptophyta</taxon>
        <taxon>Embryophyta</taxon>
        <taxon>Tracheophyta</taxon>
        <taxon>Spermatophyta</taxon>
        <taxon>Magnoliopsida</taxon>
        <taxon>eudicotyledons</taxon>
        <taxon>Gunneridae</taxon>
        <taxon>Pentapetalae</taxon>
        <taxon>rosids</taxon>
        <taxon>fabids</taxon>
        <taxon>Malpighiales</taxon>
        <taxon>Euphorbiaceae</taxon>
        <taxon>Crotonoideae</taxon>
        <taxon>Manihoteae</taxon>
        <taxon>Manihot</taxon>
    </lineage>
</organism>
<accession>A0ACB7GJC1</accession>
<protein>
    <submittedName>
        <fullName evidence="1">Uncharacterized protein</fullName>
    </submittedName>
</protein>
<keyword evidence="2" id="KW-1185">Reference proteome</keyword>
<sequence length="693" mass="76024">MSDLCIYQFDDNVWDEFSETDDHIVPHPAEECEDQFRVHSDKKPRLEVIGVLSNAGDATCTQRKEETSLLTLTKKDRMLDKGSWSHAPDGAFPASCDSGPVKELSSIASEETGASYHFLKIGNTDSVGSEFCSDDPILDDKSGADNTDRHRFPLSHMSQTDDGLNFFDNDHEDKENSDLLYYGWPDDIGNFEDVDRMFRSCDSTFGLGSLSNEDDLCWFSSSRSTGASEDALKLGSKFSSSKASVLNCISERHDACSLNNADASVNDSNKESLVTGDKIRSNTAGAAENSAFSRMQFPNGSDAKSVSKNELMLNKQINSHRSQARYRNCSEGQGEEQSMDNGGPFHHNGNLKQFTDTECSLTGNLEQFADVQCSLGDTSQQVFPPGVQQHKQNTVSDSLNHLQAHTRCMHMDYGRSSNQTCVGPNQSGIGSESSGLPSPSPKESSFESNQVQSMDSLHSPSLQAPAVSTKKRERVHHNQDLQVPYARNFKCANVASPAAFYDSVQNQACQSGYEVESHSEIEGVNIGIPAELDSSNAQESSCMSSVLDEISLEATSFRQLQRVMEQLDIRTKLCIRDSLYRLARSAEQRHNCDGGKKDDRHANDPLMGEETNKCTGFLDMETDTNPIDRSIAHLLFHRPSDPSVMPVNDPSSLKSHAMVHGSVTSAPMITKEQVCQDETASGAGESLLTSGNK</sequence>
<reference evidence="2" key="1">
    <citation type="journal article" date="2016" name="Nat. Biotechnol.">
        <title>Sequencing wild and cultivated cassava and related species reveals extensive interspecific hybridization and genetic diversity.</title>
        <authorList>
            <person name="Bredeson J.V."/>
            <person name="Lyons J.B."/>
            <person name="Prochnik S.E."/>
            <person name="Wu G.A."/>
            <person name="Ha C.M."/>
            <person name="Edsinger-Gonzales E."/>
            <person name="Grimwood J."/>
            <person name="Schmutz J."/>
            <person name="Rabbi I.Y."/>
            <person name="Egesi C."/>
            <person name="Nauluvula P."/>
            <person name="Lebot V."/>
            <person name="Ndunguru J."/>
            <person name="Mkamilo G."/>
            <person name="Bart R.S."/>
            <person name="Setter T.L."/>
            <person name="Gleadow R.M."/>
            <person name="Kulakow P."/>
            <person name="Ferguson M.E."/>
            <person name="Rounsley S."/>
            <person name="Rokhsar D.S."/>
        </authorList>
    </citation>
    <scope>NUCLEOTIDE SEQUENCE [LARGE SCALE GENOMIC DNA]</scope>
    <source>
        <strain evidence="2">cv. AM560-2</strain>
    </source>
</reference>